<dbReference type="PROSITE" id="PS00518">
    <property type="entry name" value="ZF_RING_1"/>
    <property type="match status" value="1"/>
</dbReference>
<dbReference type="SUPFAM" id="SSF57850">
    <property type="entry name" value="RING/U-box"/>
    <property type="match status" value="1"/>
</dbReference>
<reference evidence="9" key="1">
    <citation type="submission" date="2025-08" db="UniProtKB">
        <authorList>
            <consortium name="RefSeq"/>
        </authorList>
    </citation>
    <scope>IDENTIFICATION</scope>
</reference>
<keyword evidence="2 4" id="KW-0863">Zinc-finger</keyword>
<feature type="domain" description="RING-type" evidence="6">
    <location>
        <begin position="201"/>
        <end position="246"/>
    </location>
</feature>
<keyword evidence="3" id="KW-0862">Zinc</keyword>
<dbReference type="InterPro" id="IPR013083">
    <property type="entry name" value="Znf_RING/FYVE/PHD"/>
</dbReference>
<dbReference type="Pfam" id="PF00097">
    <property type="entry name" value="zf-C3HC4"/>
    <property type="match status" value="1"/>
</dbReference>
<accession>A0A8B7Y5P0</accession>
<name>A0A8B7Y5P0_ACAPL</name>
<feature type="region of interest" description="Disordered" evidence="5">
    <location>
        <begin position="285"/>
        <end position="317"/>
    </location>
</feature>
<dbReference type="Gene3D" id="3.30.160.60">
    <property type="entry name" value="Classic Zinc Finger"/>
    <property type="match status" value="1"/>
</dbReference>
<dbReference type="InterPro" id="IPR017907">
    <property type="entry name" value="Znf_RING_CS"/>
</dbReference>
<dbReference type="SUPFAM" id="SSF57845">
    <property type="entry name" value="B-box zinc-binding domain"/>
    <property type="match status" value="1"/>
</dbReference>
<evidence type="ECO:0000256" key="2">
    <source>
        <dbReference type="ARBA" id="ARBA00022771"/>
    </source>
</evidence>
<dbReference type="GeneID" id="110977381"/>
<dbReference type="Pfam" id="PF00643">
    <property type="entry name" value="zf-B_box"/>
    <property type="match status" value="1"/>
</dbReference>
<dbReference type="KEGG" id="aplc:110977381"/>
<organism evidence="8 9">
    <name type="scientific">Acanthaster planci</name>
    <name type="common">Crown-of-thorns starfish</name>
    <dbReference type="NCBI Taxonomy" id="133434"/>
    <lineage>
        <taxon>Eukaryota</taxon>
        <taxon>Metazoa</taxon>
        <taxon>Echinodermata</taxon>
        <taxon>Eleutherozoa</taxon>
        <taxon>Asterozoa</taxon>
        <taxon>Asteroidea</taxon>
        <taxon>Valvatacea</taxon>
        <taxon>Valvatida</taxon>
        <taxon>Acanthasteridae</taxon>
        <taxon>Acanthaster</taxon>
    </lineage>
</organism>
<dbReference type="InterPro" id="IPR001841">
    <property type="entry name" value="Znf_RING"/>
</dbReference>
<evidence type="ECO:0000313" key="9">
    <source>
        <dbReference type="RefSeq" id="XP_022087151.1"/>
    </source>
</evidence>
<evidence type="ECO:0000256" key="4">
    <source>
        <dbReference type="PROSITE-ProRule" id="PRU00024"/>
    </source>
</evidence>
<dbReference type="PROSITE" id="PS50119">
    <property type="entry name" value="ZF_BBOX"/>
    <property type="match status" value="1"/>
</dbReference>
<feature type="domain" description="B box-type" evidence="7">
    <location>
        <begin position="324"/>
        <end position="367"/>
    </location>
</feature>
<dbReference type="InterPro" id="IPR000315">
    <property type="entry name" value="Znf_B-box"/>
</dbReference>
<dbReference type="InterPro" id="IPR011042">
    <property type="entry name" value="6-blade_b-propeller_TolB-like"/>
</dbReference>
<dbReference type="Gene3D" id="2.120.10.30">
    <property type="entry name" value="TolB, C-terminal domain"/>
    <property type="match status" value="1"/>
</dbReference>
<dbReference type="SMART" id="SM00184">
    <property type="entry name" value="RING"/>
    <property type="match status" value="1"/>
</dbReference>
<dbReference type="PANTHER" id="PTHR25462">
    <property type="entry name" value="BONUS, ISOFORM C-RELATED"/>
    <property type="match status" value="1"/>
</dbReference>
<feature type="compositionally biased region" description="Low complexity" evidence="5">
    <location>
        <begin position="117"/>
        <end position="133"/>
    </location>
</feature>
<feature type="region of interest" description="Disordered" evidence="5">
    <location>
        <begin position="1"/>
        <end position="21"/>
    </location>
</feature>
<dbReference type="PROSITE" id="PS50089">
    <property type="entry name" value="ZF_RING_2"/>
    <property type="match status" value="1"/>
</dbReference>
<feature type="region of interest" description="Disordered" evidence="5">
    <location>
        <begin position="116"/>
        <end position="142"/>
    </location>
</feature>
<sequence length="800" mass="89737">MSDNKKPPHSEQARLHHQRSSSLTESLTLHWPQLSSPVFYMRNSMQRGINASFDQRTMEDHGVETEESPPALEIHLPNEHCVNLRPRNRRCNRTRMVSLPDSHFDSHQDFLSAVGDTSQTSSLPTQQSPSPSQEVSDHSSATCNWEEEDPYITMLPLKLGTPLGNNWNSAYENMPPDETLNTGDITAATVLHDIAHNHLTCNLCNRRYSEPKLLDCLHNYCAHCLESLLENSEGPKRSVIDCPICHKATELTGENAVAQLRDSTQIGALLEDVERLEGYLRGSKIKASPQQRAEDGQTLCLDDKGSTSSAPAATQHGCLNEDDQSGKTCTKHPGKHLKLFCKACQKLICRECTIYDHHASQHTYVDAASTVAACKNTLTEMLPMLRRDREEFTQAASSARNAYCRLQMMIQGTLNKMLQTEEQEVARVRAKCAHMRMEAIELAKERAGQIEKIYAGHFNRAQRASRTVGRIKQTLDHSTNLDILKMKESLFEDIATVINKEVITQAHNLSFLDFRGCSPSQQPNTAFGQLLTKERWKMRREFGLQPTKLFKQVGFVAVYSNGDVAATDVETWTLTVVGGKRHKSNLKGMNELSKNVLIRPYAIAINTNDELVIIDNSRVKMYDIHMKFLTQVPTSFPEHLVKNTFGNILSCLALDKNNKIAVGHRGKEIVSLHQANGDLISVVPAKMIDTQLAISPQQRLVYTNYEARKVISIDFNGEQVFCVDTLDKKPTGVCCDNAGYIYVAMHTESIGQCEVHQFDPDGVAMGCVVNKLENPLGLTFSRNEEIVVADKYSVKMYHRT</sequence>
<dbReference type="InterPro" id="IPR018957">
    <property type="entry name" value="Znf_C3HC4_RING-type"/>
</dbReference>
<dbReference type="AlphaFoldDB" id="A0A8B7Y5P0"/>
<dbReference type="SUPFAM" id="SSF101898">
    <property type="entry name" value="NHL repeat"/>
    <property type="match status" value="1"/>
</dbReference>
<dbReference type="Proteomes" id="UP000694845">
    <property type="component" value="Unplaced"/>
</dbReference>
<dbReference type="GO" id="GO:0008270">
    <property type="term" value="F:zinc ion binding"/>
    <property type="evidence" value="ECO:0007669"/>
    <property type="project" value="UniProtKB-KW"/>
</dbReference>
<evidence type="ECO:0000313" key="8">
    <source>
        <dbReference type="Proteomes" id="UP000694845"/>
    </source>
</evidence>
<proteinExistence type="predicted"/>
<dbReference type="SMART" id="SM00336">
    <property type="entry name" value="BBOX"/>
    <property type="match status" value="1"/>
</dbReference>
<dbReference type="InterPro" id="IPR047153">
    <property type="entry name" value="TRIM45/56/19-like"/>
</dbReference>
<dbReference type="OMA" id="SARNAYC"/>
<evidence type="ECO:0000259" key="7">
    <source>
        <dbReference type="PROSITE" id="PS50119"/>
    </source>
</evidence>
<keyword evidence="8" id="KW-1185">Reference proteome</keyword>
<protein>
    <submittedName>
        <fullName evidence="9">Uncharacterized protein LOC110977381</fullName>
    </submittedName>
</protein>
<feature type="compositionally biased region" description="Basic and acidic residues" evidence="5">
    <location>
        <begin position="1"/>
        <end position="14"/>
    </location>
</feature>
<dbReference type="RefSeq" id="XP_022087151.1">
    <property type="nucleotide sequence ID" value="XM_022231459.1"/>
</dbReference>
<keyword evidence="1" id="KW-0479">Metal-binding</keyword>
<dbReference type="PANTHER" id="PTHR25462:SF296">
    <property type="entry name" value="MEIOTIC P26, ISOFORM F"/>
    <property type="match status" value="1"/>
</dbReference>
<evidence type="ECO:0000256" key="1">
    <source>
        <dbReference type="ARBA" id="ARBA00022723"/>
    </source>
</evidence>
<evidence type="ECO:0000256" key="3">
    <source>
        <dbReference type="ARBA" id="ARBA00022833"/>
    </source>
</evidence>
<evidence type="ECO:0000256" key="5">
    <source>
        <dbReference type="SAM" id="MobiDB-lite"/>
    </source>
</evidence>
<evidence type="ECO:0000259" key="6">
    <source>
        <dbReference type="PROSITE" id="PS50089"/>
    </source>
</evidence>
<dbReference type="Gene3D" id="3.30.40.10">
    <property type="entry name" value="Zinc/RING finger domain, C3HC4 (zinc finger)"/>
    <property type="match status" value="1"/>
</dbReference>
<dbReference type="OrthoDB" id="6161695at2759"/>
<gene>
    <name evidence="9" type="primary">LOC110977381</name>
</gene>